<dbReference type="InterPro" id="IPR008914">
    <property type="entry name" value="PEBP"/>
</dbReference>
<dbReference type="SUPFAM" id="SSF49777">
    <property type="entry name" value="PEBP-like"/>
    <property type="match status" value="1"/>
</dbReference>
<dbReference type="Proteomes" id="UP000319731">
    <property type="component" value="Unassembled WGS sequence"/>
</dbReference>
<dbReference type="RefSeq" id="XP_031021955.1">
    <property type="nucleotide sequence ID" value="XM_031172071.1"/>
</dbReference>
<dbReference type="PANTHER" id="PTHR11362:SF82">
    <property type="entry name" value="PHOSPHATIDYLETHANOLAMINE-BINDING PROTEIN 4"/>
    <property type="match status" value="1"/>
</dbReference>
<dbReference type="PANTHER" id="PTHR11362">
    <property type="entry name" value="PHOSPHATIDYLETHANOLAMINE-BINDING PROTEIN"/>
    <property type="match status" value="1"/>
</dbReference>
<dbReference type="AlphaFoldDB" id="A0A507BY38"/>
<evidence type="ECO:0000313" key="1">
    <source>
        <dbReference type="EMBL" id="TPX30255.1"/>
    </source>
</evidence>
<dbReference type="GeneID" id="42007368"/>
<dbReference type="Pfam" id="PF01161">
    <property type="entry name" value="PBP"/>
    <property type="match status" value="1"/>
</dbReference>
<reference evidence="1 2" key="1">
    <citation type="journal article" date="2019" name="Sci. Rep.">
        <title>Comparative genomics of chytrid fungi reveal insights into the obligate biotrophic and pathogenic lifestyle of Synchytrium endobioticum.</title>
        <authorList>
            <person name="van de Vossenberg B.T.L.H."/>
            <person name="Warris S."/>
            <person name="Nguyen H.D.T."/>
            <person name="van Gent-Pelzer M.P.E."/>
            <person name="Joly D.L."/>
            <person name="van de Geest H.C."/>
            <person name="Bonants P.J.M."/>
            <person name="Smith D.S."/>
            <person name="Levesque C.A."/>
            <person name="van der Lee T.A.J."/>
        </authorList>
    </citation>
    <scope>NUCLEOTIDE SEQUENCE [LARGE SCALE GENOMIC DNA]</scope>
    <source>
        <strain evidence="1 2">JEL517</strain>
    </source>
</reference>
<proteinExistence type="predicted"/>
<dbReference type="Gene3D" id="3.90.280.10">
    <property type="entry name" value="PEBP-like"/>
    <property type="match status" value="1"/>
</dbReference>
<comment type="caution">
    <text evidence="1">The sequence shown here is derived from an EMBL/GenBank/DDBJ whole genome shotgun (WGS) entry which is preliminary data.</text>
</comment>
<protein>
    <recommendedName>
        <fullName evidence="3">Phosphatidylethanolamine-binding protein</fullName>
    </recommendedName>
</protein>
<sequence length="533" mass="60353">MSRRVLFLVLSNIRTTRGYSTASIPPSIPRSVFPVYDLACSLLAEKEKRVQHEIIALEEQASNAQDASIKSSLAKALHLKRVELGYMKHHQEQPIAEEQYDNPTYAYMRRQQFEKVDVPKLVKSASAYRLFEDVFPGEIVPEDSLEINFQNTDWRTCWGHGIPSNFALLSPEVVITPKSVDENALYTLMMVDIGKLPFITDRENLVTHSYHDWCHWLITNIPVSTDRVVIPGGSSPYLSPLAESAKTVASPSPKQYDPILTFQPKQPATEPSLPGDVIFPYVPIHPASSNPGREHRYVFVLLKQPNGERVNVDVEVSRRRAHDLRGRDWKKEHLYERMVEGEGEKKISVRERGCLGKTWEFITQHNLSLTGYGFLRSRWSTLTSQVYTRLGLHEPVFGRLPPQKDVSPLILDRIQTATSIASNITTNPGMLDMPTLKQLNMGLIQHVPFQRLATQNDETVKSLQVEYDAAVKKRAAKEGKTMVQAKAELDGWKSSRKLRRLSVIGAAGMVRVREGIQGANAEREKPRPRYQAV</sequence>
<organism evidence="1 2">
    <name type="scientific">Synchytrium microbalum</name>
    <dbReference type="NCBI Taxonomy" id="1806994"/>
    <lineage>
        <taxon>Eukaryota</taxon>
        <taxon>Fungi</taxon>
        <taxon>Fungi incertae sedis</taxon>
        <taxon>Chytridiomycota</taxon>
        <taxon>Chytridiomycota incertae sedis</taxon>
        <taxon>Chytridiomycetes</taxon>
        <taxon>Synchytriales</taxon>
        <taxon>Synchytriaceae</taxon>
        <taxon>Synchytrium</taxon>
    </lineage>
</organism>
<evidence type="ECO:0008006" key="3">
    <source>
        <dbReference type="Google" id="ProtNLM"/>
    </source>
</evidence>
<dbReference type="InterPro" id="IPR035810">
    <property type="entry name" value="PEBP_euk"/>
</dbReference>
<name>A0A507BY38_9FUNG</name>
<dbReference type="EMBL" id="QEAO01000081">
    <property type="protein sequence ID" value="TPX30255.1"/>
    <property type="molecule type" value="Genomic_DNA"/>
</dbReference>
<dbReference type="OrthoDB" id="2153661at2759"/>
<evidence type="ECO:0000313" key="2">
    <source>
        <dbReference type="Proteomes" id="UP000319731"/>
    </source>
</evidence>
<gene>
    <name evidence="1" type="ORF">SmJEL517_g06145</name>
</gene>
<accession>A0A507BY38</accession>
<dbReference type="InterPro" id="IPR036610">
    <property type="entry name" value="PEBP-like_sf"/>
</dbReference>
<dbReference type="STRING" id="1806994.A0A507BY38"/>
<keyword evidence="2" id="KW-1185">Reference proteome</keyword>